<dbReference type="InterPro" id="IPR008000">
    <property type="entry name" value="Rham/fucose_mutarotase"/>
</dbReference>
<accession>A0A0F5QBC0</accession>
<gene>
    <name evidence="1" type="ORF">WH87_10380</name>
</gene>
<dbReference type="AlphaFoldDB" id="A0A0F5QBC0"/>
<name>A0A0F5QBC0_9HYPH</name>
<dbReference type="OrthoDB" id="3826869at2"/>
<dbReference type="GO" id="GO:0016857">
    <property type="term" value="F:racemase and epimerase activity, acting on carbohydrates and derivatives"/>
    <property type="evidence" value="ECO:0007669"/>
    <property type="project" value="InterPro"/>
</dbReference>
<proteinExistence type="predicted"/>
<dbReference type="SUPFAM" id="SSF54909">
    <property type="entry name" value="Dimeric alpha+beta barrel"/>
    <property type="match status" value="1"/>
</dbReference>
<dbReference type="Proteomes" id="UP000033411">
    <property type="component" value="Unassembled WGS sequence"/>
</dbReference>
<evidence type="ECO:0000313" key="2">
    <source>
        <dbReference type="Proteomes" id="UP000033411"/>
    </source>
</evidence>
<dbReference type="PATRIC" id="fig|1293439.3.peg.1663"/>
<keyword evidence="2" id="KW-1185">Reference proteome</keyword>
<dbReference type="RefSeq" id="WP_046139219.1">
    <property type="nucleotide sequence ID" value="NZ_LANJ01000016.1"/>
</dbReference>
<dbReference type="STRING" id="1293439.WH87_10380"/>
<evidence type="ECO:0000313" key="1">
    <source>
        <dbReference type="EMBL" id="KKC38023.1"/>
    </source>
</evidence>
<dbReference type="Pfam" id="PF05336">
    <property type="entry name" value="rhaM"/>
    <property type="match status" value="1"/>
</dbReference>
<dbReference type="InterPro" id="IPR011008">
    <property type="entry name" value="Dimeric_a/b-barrel"/>
</dbReference>
<protein>
    <recommendedName>
        <fullName evidence="3">L-rhamnose mutarotase</fullName>
    </recommendedName>
</protein>
<organism evidence="1 2">
    <name type="scientific">Devosia epidermidihirudinis</name>
    <dbReference type="NCBI Taxonomy" id="1293439"/>
    <lineage>
        <taxon>Bacteria</taxon>
        <taxon>Pseudomonadati</taxon>
        <taxon>Pseudomonadota</taxon>
        <taxon>Alphaproteobacteria</taxon>
        <taxon>Hyphomicrobiales</taxon>
        <taxon>Devosiaceae</taxon>
        <taxon>Devosia</taxon>
    </lineage>
</organism>
<dbReference type="EMBL" id="LANJ01000016">
    <property type="protein sequence ID" value="KKC38023.1"/>
    <property type="molecule type" value="Genomic_DNA"/>
</dbReference>
<reference evidence="1 2" key="1">
    <citation type="submission" date="2015-03" db="EMBL/GenBank/DDBJ databases">
        <authorList>
            <person name="Lepp D."/>
            <person name="Hassan Y.I."/>
            <person name="Li X.-Z."/>
            <person name="Zhou T."/>
        </authorList>
    </citation>
    <scope>NUCLEOTIDE SEQUENCE [LARGE SCALE GENOMIC DNA]</scope>
    <source>
        <strain evidence="1 2">E84</strain>
    </source>
</reference>
<evidence type="ECO:0008006" key="3">
    <source>
        <dbReference type="Google" id="ProtNLM"/>
    </source>
</evidence>
<comment type="caution">
    <text evidence="1">The sequence shown here is derived from an EMBL/GenBank/DDBJ whole genome shotgun (WGS) entry which is preliminary data.</text>
</comment>
<sequence length="114" mass="12734">MASQSELLVYVCRLHRDKIALYEQIHDGMPPRHAEVTRLGYEVLDIYRLDDQLIMLSRRPAGPLPEATEESKAFAAKWHAALAECFAEPWKQADPIFSLATAGSATPQDTVAQP</sequence>